<feature type="compositionally biased region" description="Low complexity" evidence="5">
    <location>
        <begin position="19"/>
        <end position="28"/>
    </location>
</feature>
<dbReference type="Proteomes" id="UP000325313">
    <property type="component" value="Unassembled WGS sequence"/>
</dbReference>
<dbReference type="Proteomes" id="UP000324748">
    <property type="component" value="Unassembled WGS sequence"/>
</dbReference>
<organism evidence="9 11">
    <name type="scientific">Puccinia graminis f. sp. tritici</name>
    <dbReference type="NCBI Taxonomy" id="56615"/>
    <lineage>
        <taxon>Eukaryota</taxon>
        <taxon>Fungi</taxon>
        <taxon>Dikarya</taxon>
        <taxon>Basidiomycota</taxon>
        <taxon>Pucciniomycotina</taxon>
        <taxon>Pucciniomycetes</taxon>
        <taxon>Pucciniales</taxon>
        <taxon>Pucciniaceae</taxon>
        <taxon>Puccinia</taxon>
    </lineage>
</organism>
<dbReference type="AlphaFoldDB" id="A0A5B0RE79"/>
<feature type="domain" description="Sugar phosphate transporter" evidence="7">
    <location>
        <begin position="36"/>
        <end position="330"/>
    </location>
</feature>
<feature type="region of interest" description="Disordered" evidence="5">
    <location>
        <begin position="340"/>
        <end position="447"/>
    </location>
</feature>
<keyword evidence="4 6" id="KW-0472">Membrane</keyword>
<feature type="compositionally biased region" description="Basic and acidic residues" evidence="5">
    <location>
        <begin position="392"/>
        <end position="401"/>
    </location>
</feature>
<dbReference type="EMBL" id="VSWC01000054">
    <property type="protein sequence ID" value="KAA1099434.1"/>
    <property type="molecule type" value="Genomic_DNA"/>
</dbReference>
<sequence length="447" mass="48622">MKGTGGPTGQLLPEHHNTGSETSSTTTTTPSRTLVFLTVSFYLVAALVMVFVNKWVLNSVSVPVFLLFCQLVIAVVLLKLSHFAGLIKLPQHLFRSLFNSASHFKVLKSVLPMVLINVSGLIFNTYCLKFVDASFYQVARGLILPFTVFASHMFLGTRASMRIYISVGIVCLGFMLGVSSERMTVSQAGVILGILSSVTTAVHAIVVKQTLEKVPSTIALTYYSNGLSALIVLPLVLLVGEAPTIFALFSDGYERFRTFFLGTLVTGLFGFFICIAGLLSIKVTSPVTHMISSAVRGVIQTILGATLFGDKITSGRVTGIGLILAGSIYYTWVKEQEVGQKAKGGPTEPGRESRIRLGPLGARDHDRQQETHSLVLKVSDHNNDDEDEDDRQIDGLDRSYHDQISPRSVAPSASPKKDDDDGDDDDDDDDEDDDSRELRKAEKALGI</sequence>
<feature type="compositionally biased region" description="Acidic residues" evidence="5">
    <location>
        <begin position="420"/>
        <end position="435"/>
    </location>
</feature>
<feature type="transmembrane region" description="Helical" evidence="6">
    <location>
        <begin position="227"/>
        <end position="249"/>
    </location>
</feature>
<evidence type="ECO:0000259" key="7">
    <source>
        <dbReference type="Pfam" id="PF03151"/>
    </source>
</evidence>
<evidence type="ECO:0000313" key="11">
    <source>
        <dbReference type="Proteomes" id="UP000325313"/>
    </source>
</evidence>
<feature type="transmembrane region" description="Helical" evidence="6">
    <location>
        <begin position="161"/>
        <end position="178"/>
    </location>
</feature>
<feature type="compositionally biased region" description="Basic and acidic residues" evidence="5">
    <location>
        <begin position="436"/>
        <end position="447"/>
    </location>
</feature>
<proteinExistence type="predicted"/>
<evidence type="ECO:0000256" key="3">
    <source>
        <dbReference type="ARBA" id="ARBA00022989"/>
    </source>
</evidence>
<dbReference type="Pfam" id="PF03151">
    <property type="entry name" value="TPT"/>
    <property type="match status" value="1"/>
</dbReference>
<evidence type="ECO:0000256" key="6">
    <source>
        <dbReference type="SAM" id="Phobius"/>
    </source>
</evidence>
<evidence type="ECO:0000256" key="5">
    <source>
        <dbReference type="SAM" id="MobiDB-lite"/>
    </source>
</evidence>
<protein>
    <recommendedName>
        <fullName evidence="7">Sugar phosphate transporter domain-containing protein</fullName>
    </recommendedName>
</protein>
<name>A0A5B0RE79_PUCGR</name>
<dbReference type="GO" id="GO:0016020">
    <property type="term" value="C:membrane"/>
    <property type="evidence" value="ECO:0007669"/>
    <property type="project" value="UniProtKB-SubCell"/>
</dbReference>
<evidence type="ECO:0000313" key="9">
    <source>
        <dbReference type="EMBL" id="KAA1123235.1"/>
    </source>
</evidence>
<evidence type="ECO:0000256" key="2">
    <source>
        <dbReference type="ARBA" id="ARBA00022692"/>
    </source>
</evidence>
<dbReference type="EMBL" id="VDEP01000210">
    <property type="protein sequence ID" value="KAA1123235.1"/>
    <property type="molecule type" value="Genomic_DNA"/>
</dbReference>
<feature type="transmembrane region" description="Helical" evidence="6">
    <location>
        <begin position="64"/>
        <end position="86"/>
    </location>
</feature>
<comment type="caution">
    <text evidence="9">The sequence shown here is derived from an EMBL/GenBank/DDBJ whole genome shotgun (WGS) entry which is preliminary data.</text>
</comment>
<comment type="subcellular location">
    <subcellularLocation>
        <location evidence="1">Membrane</location>
        <topology evidence="1">Multi-pass membrane protein</topology>
    </subcellularLocation>
</comment>
<dbReference type="InterPro" id="IPR004853">
    <property type="entry name" value="Sugar_P_trans_dom"/>
</dbReference>
<feature type="transmembrane region" description="Helical" evidence="6">
    <location>
        <begin position="106"/>
        <end position="126"/>
    </location>
</feature>
<feature type="transmembrane region" description="Helical" evidence="6">
    <location>
        <begin position="33"/>
        <end position="52"/>
    </location>
</feature>
<evidence type="ECO:0000256" key="1">
    <source>
        <dbReference type="ARBA" id="ARBA00004141"/>
    </source>
</evidence>
<dbReference type="InterPro" id="IPR050186">
    <property type="entry name" value="TPT_transporter"/>
</dbReference>
<dbReference type="SUPFAM" id="SSF103481">
    <property type="entry name" value="Multidrug resistance efflux transporter EmrE"/>
    <property type="match status" value="1"/>
</dbReference>
<reference evidence="10 11" key="1">
    <citation type="submission" date="2019-05" db="EMBL/GenBank/DDBJ databases">
        <title>Emergence of the Ug99 lineage of the wheat stem rust pathogen through somatic hybridization.</title>
        <authorList>
            <person name="Li F."/>
            <person name="Upadhyaya N.M."/>
            <person name="Sperschneider J."/>
            <person name="Matny O."/>
            <person name="Nguyen-Phuc H."/>
            <person name="Mago R."/>
            <person name="Raley C."/>
            <person name="Miller M.E."/>
            <person name="Silverstein K.A.T."/>
            <person name="Henningsen E."/>
            <person name="Hirsch C.D."/>
            <person name="Visser B."/>
            <person name="Pretorius Z.A."/>
            <person name="Steffenson B.J."/>
            <person name="Schwessinger B."/>
            <person name="Dodds P.N."/>
            <person name="Figueroa M."/>
        </authorList>
    </citation>
    <scope>NUCLEOTIDE SEQUENCE [LARGE SCALE GENOMIC DNA]</scope>
    <source>
        <strain evidence="8">21-0</strain>
        <strain evidence="9 11">Ug99</strain>
    </source>
</reference>
<keyword evidence="2 6" id="KW-0812">Transmembrane</keyword>
<keyword evidence="3 6" id="KW-1133">Transmembrane helix</keyword>
<feature type="transmembrane region" description="Helical" evidence="6">
    <location>
        <begin position="190"/>
        <end position="207"/>
    </location>
</feature>
<evidence type="ECO:0000313" key="10">
    <source>
        <dbReference type="Proteomes" id="UP000324748"/>
    </source>
</evidence>
<dbReference type="InterPro" id="IPR037185">
    <property type="entry name" value="EmrE-like"/>
</dbReference>
<evidence type="ECO:0000313" key="8">
    <source>
        <dbReference type="EMBL" id="KAA1099434.1"/>
    </source>
</evidence>
<evidence type="ECO:0000256" key="4">
    <source>
        <dbReference type="ARBA" id="ARBA00023136"/>
    </source>
</evidence>
<keyword evidence="10" id="KW-1185">Reference proteome</keyword>
<feature type="transmembrane region" description="Helical" evidence="6">
    <location>
        <begin position="261"/>
        <end position="281"/>
    </location>
</feature>
<dbReference type="OrthoDB" id="5547497at2759"/>
<dbReference type="PANTHER" id="PTHR11132">
    <property type="entry name" value="SOLUTE CARRIER FAMILY 35"/>
    <property type="match status" value="1"/>
</dbReference>
<gene>
    <name evidence="8" type="ORF">PGT21_007379</name>
    <name evidence="9" type="ORF">PGTUg99_013317</name>
</gene>
<accession>A0A5B0RE79</accession>
<feature type="region of interest" description="Disordered" evidence="5">
    <location>
        <begin position="1"/>
        <end position="28"/>
    </location>
</feature>